<dbReference type="GeneID" id="33556706"/>
<dbReference type="EMBL" id="NBSH01000002">
    <property type="protein sequence ID" value="ORX40294.1"/>
    <property type="molecule type" value="Genomic_DNA"/>
</dbReference>
<dbReference type="AlphaFoldDB" id="A0A1Y1US19"/>
<sequence length="318" mass="34688">MENAHLPQLLSCYDPKSSHTCHRSLGRIQNLADEGKKRAGAGRWTPFVQKAPWYTFTFSLTLNWPRVEHSIKGEPSTERIDFKPCKLSHKPSLLTFDHNKQLASMSGSNQSAASTQAAMTSDFSLFTDDLVKQYAKDRALDPSVGTEPSLPGGPGLVLRIPISVVSDTLRNQPTQDGSRGVSYDNSTLKAIPEWKANMQTTAPGSYALPWIEVTGVALVIGKESQCPSTGCGKTANTIWAFSTGAEAPEGQQGKVVALESTCDTCPPPRDIRLTGPSTHMTKWRKPEGMTPVMLTQCSTDVDGKQCFYASEFDHEHDA</sequence>
<dbReference type="Proteomes" id="UP000193218">
    <property type="component" value="Unassembled WGS sequence"/>
</dbReference>
<organism evidence="1 2">
    <name type="scientific">Kockovaella imperatae</name>
    <dbReference type="NCBI Taxonomy" id="4999"/>
    <lineage>
        <taxon>Eukaryota</taxon>
        <taxon>Fungi</taxon>
        <taxon>Dikarya</taxon>
        <taxon>Basidiomycota</taxon>
        <taxon>Agaricomycotina</taxon>
        <taxon>Tremellomycetes</taxon>
        <taxon>Tremellales</taxon>
        <taxon>Cuniculitremaceae</taxon>
        <taxon>Kockovaella</taxon>
    </lineage>
</organism>
<accession>A0A1Y1US19</accession>
<gene>
    <name evidence="1" type="ORF">BD324DRAFT_617203</name>
</gene>
<keyword evidence="2" id="KW-1185">Reference proteome</keyword>
<name>A0A1Y1US19_9TREE</name>
<comment type="caution">
    <text evidence="1">The sequence shown here is derived from an EMBL/GenBank/DDBJ whole genome shotgun (WGS) entry which is preliminary data.</text>
</comment>
<dbReference type="InParanoid" id="A0A1Y1US19"/>
<proteinExistence type="predicted"/>
<dbReference type="RefSeq" id="XP_021874079.1">
    <property type="nucleotide sequence ID" value="XM_022014898.1"/>
</dbReference>
<protein>
    <submittedName>
        <fullName evidence="1">Uncharacterized protein</fullName>
    </submittedName>
</protein>
<reference evidence="1 2" key="1">
    <citation type="submission" date="2017-03" db="EMBL/GenBank/DDBJ databases">
        <title>Widespread Adenine N6-methylation of Active Genes in Fungi.</title>
        <authorList>
            <consortium name="DOE Joint Genome Institute"/>
            <person name="Mondo S.J."/>
            <person name="Dannebaum R.O."/>
            <person name="Kuo R.C."/>
            <person name="Louie K.B."/>
            <person name="Bewick A.J."/>
            <person name="Labutti K."/>
            <person name="Haridas S."/>
            <person name="Kuo A."/>
            <person name="Salamov A."/>
            <person name="Ahrendt S.R."/>
            <person name="Lau R."/>
            <person name="Bowen B.P."/>
            <person name="Lipzen A."/>
            <person name="Sullivan W."/>
            <person name="Andreopoulos W.B."/>
            <person name="Clum A."/>
            <person name="Lindquist E."/>
            <person name="Daum C."/>
            <person name="Northen T.R."/>
            <person name="Ramamoorthy G."/>
            <person name="Schmitz R.J."/>
            <person name="Gryganskyi A."/>
            <person name="Culley D."/>
            <person name="Magnuson J."/>
            <person name="James T.Y."/>
            <person name="O'Malley M.A."/>
            <person name="Stajich J.E."/>
            <person name="Spatafora J.W."/>
            <person name="Visel A."/>
            <person name="Grigoriev I.V."/>
        </authorList>
    </citation>
    <scope>NUCLEOTIDE SEQUENCE [LARGE SCALE GENOMIC DNA]</scope>
    <source>
        <strain evidence="1 2">NRRL Y-17943</strain>
    </source>
</reference>
<evidence type="ECO:0000313" key="2">
    <source>
        <dbReference type="Proteomes" id="UP000193218"/>
    </source>
</evidence>
<evidence type="ECO:0000313" key="1">
    <source>
        <dbReference type="EMBL" id="ORX40294.1"/>
    </source>
</evidence>